<dbReference type="EMBL" id="LCTZ01000002">
    <property type="protein sequence ID" value="KQC30198.1"/>
    <property type="molecule type" value="Genomic_DNA"/>
</dbReference>
<organism evidence="1 2">
    <name type="scientific">Flagellimonas eckloniae</name>
    <dbReference type="NCBI Taxonomy" id="346185"/>
    <lineage>
        <taxon>Bacteria</taxon>
        <taxon>Pseudomonadati</taxon>
        <taxon>Bacteroidota</taxon>
        <taxon>Flavobacteriia</taxon>
        <taxon>Flavobacteriales</taxon>
        <taxon>Flavobacteriaceae</taxon>
        <taxon>Flagellimonas</taxon>
    </lineage>
</organism>
<evidence type="ECO:0000313" key="1">
    <source>
        <dbReference type="EMBL" id="KQC30198.1"/>
    </source>
</evidence>
<dbReference type="AlphaFoldDB" id="A0A0Q0WXI4"/>
<proteinExistence type="predicted"/>
<dbReference type="STRING" id="346185.AAY42_10150"/>
<protein>
    <submittedName>
        <fullName evidence="1">Uncharacterized protein</fullName>
    </submittedName>
</protein>
<keyword evidence="2" id="KW-1185">Reference proteome</keyword>
<comment type="caution">
    <text evidence="1">The sequence shown here is derived from an EMBL/GenBank/DDBJ whole genome shotgun (WGS) entry which is preliminary data.</text>
</comment>
<gene>
    <name evidence="1" type="ORF">AAY42_10150</name>
</gene>
<reference evidence="1 2" key="1">
    <citation type="submission" date="2015-04" db="EMBL/GenBank/DDBJ databases">
        <title>Complete genome of flavobacterium.</title>
        <authorList>
            <person name="Kwon Y.M."/>
            <person name="Kim S.-J."/>
        </authorList>
    </citation>
    <scope>NUCLEOTIDE SEQUENCE [LARGE SCALE GENOMIC DNA]</scope>
    <source>
        <strain evidence="1 2">DK169</strain>
    </source>
</reference>
<accession>A0A0Q0WXI4</accession>
<sequence length="91" mass="10796">MRFLELCDIDPKENFDNPQNFLRMDEKLALCAEITRIQKRINRIEAMPHGNIDNDCGDFEIMVPSRMNPPTEKLPRKKKTQVPYTFNTWNL</sequence>
<evidence type="ECO:0000313" key="2">
    <source>
        <dbReference type="Proteomes" id="UP000050827"/>
    </source>
</evidence>
<name>A0A0Q0WXI4_9FLAO</name>
<dbReference type="Proteomes" id="UP000050827">
    <property type="component" value="Unassembled WGS sequence"/>
</dbReference>